<protein>
    <submittedName>
        <fullName evidence="1">Uncharacterized protein</fullName>
    </submittedName>
</protein>
<comment type="caution">
    <text evidence="1">The sequence shown here is derived from an EMBL/GenBank/DDBJ whole genome shotgun (WGS) entry which is preliminary data.</text>
</comment>
<evidence type="ECO:0000313" key="1">
    <source>
        <dbReference type="EMBL" id="KAI3783276.1"/>
    </source>
</evidence>
<reference evidence="1 2" key="2">
    <citation type="journal article" date="2022" name="Mol. Ecol. Resour.">
        <title>The genomes of chicory, endive, great burdock and yacon provide insights into Asteraceae paleo-polyploidization history and plant inulin production.</title>
        <authorList>
            <person name="Fan W."/>
            <person name="Wang S."/>
            <person name="Wang H."/>
            <person name="Wang A."/>
            <person name="Jiang F."/>
            <person name="Liu H."/>
            <person name="Zhao H."/>
            <person name="Xu D."/>
            <person name="Zhang Y."/>
        </authorList>
    </citation>
    <scope>NUCLEOTIDE SEQUENCE [LARGE SCALE GENOMIC DNA]</scope>
    <source>
        <strain evidence="2">cv. Yunnan</strain>
        <tissue evidence="1">Leaves</tissue>
    </source>
</reference>
<dbReference type="Proteomes" id="UP001056120">
    <property type="component" value="Linkage Group LG14"/>
</dbReference>
<dbReference type="EMBL" id="CM042031">
    <property type="protein sequence ID" value="KAI3783276.1"/>
    <property type="molecule type" value="Genomic_DNA"/>
</dbReference>
<evidence type="ECO:0000313" key="2">
    <source>
        <dbReference type="Proteomes" id="UP001056120"/>
    </source>
</evidence>
<organism evidence="1 2">
    <name type="scientific">Smallanthus sonchifolius</name>
    <dbReference type="NCBI Taxonomy" id="185202"/>
    <lineage>
        <taxon>Eukaryota</taxon>
        <taxon>Viridiplantae</taxon>
        <taxon>Streptophyta</taxon>
        <taxon>Embryophyta</taxon>
        <taxon>Tracheophyta</taxon>
        <taxon>Spermatophyta</taxon>
        <taxon>Magnoliopsida</taxon>
        <taxon>eudicotyledons</taxon>
        <taxon>Gunneridae</taxon>
        <taxon>Pentapetalae</taxon>
        <taxon>asterids</taxon>
        <taxon>campanulids</taxon>
        <taxon>Asterales</taxon>
        <taxon>Asteraceae</taxon>
        <taxon>Asteroideae</taxon>
        <taxon>Heliantheae alliance</taxon>
        <taxon>Millerieae</taxon>
        <taxon>Smallanthus</taxon>
    </lineage>
</organism>
<name>A0ACB9GJ86_9ASTR</name>
<keyword evidence="2" id="KW-1185">Reference proteome</keyword>
<accession>A0ACB9GJ86</accession>
<sequence length="902" mass="103876">MALKIRTFFLYVSISIFSFAAIYHILLTTAYISSDQLRRRSPAFNPQLYIPNPRLRPYVDNNLIINEHEQEQDETTGQHSYDDDTQIVPLESSNSVQIDDGGIIQFKPRASHVRSIPVEIEGTVSYNTTIVSRSDSRNDSISVVLKADSSITNVSVLFPSWEALVIVSLENGDDKNYTSLFCLFDTNEISPARFSGTMSYPERKTFTCQLPKRVLRRLPFRQPVLTKTPDQDKLMYNPLLSSAPELLRWNFIVYDVIETENDVVLFAKGINNRQGINRRPTEFKCLFGEDTVNGVTTSVTSSMQEVFRCQRPDLTEFSQNPVRVSLFILQTKQVVPSLAYYTPQRKIETGGTKSLLCACTMVYNVAKFLKEWVIYHSKIGVDKFILYDNGSDDHLGKAVDLLKSKGYDIETRFWLWPKTQEGGFSHAVLRAKNLCRWMMFIDVDEFVYSPSWKSSKPSKSLLQSLLSTNLYGQLIIRCYEFGPSNQKTHPLAGVTQGYNCRKEVENLHKSIVLLETVHESLVNVIHHFKLKDGFKSKKAHLGTLVVNHYKFQAWTEFKAKFRRRVSAYVVDWTRSVNLKSNDRAPGLGHLAVEPKGWEQRFCEVYDNRLKHLTRRWFGNRKGRSGFRMLDKFVFAWQVHPLYPFILLLNRDEYHHRPTKSVGWWEGGEILGGRDEVAGGTWLACTREGRVSFLTNVLELHTLPEAKSRGDLPLRFLKSKKSSEEFAKELVNEVHEYNGFNLITLDLSSNKMFYISNRPKGEPPTVQEVQPGIHVLSNAKLDSPWPKVQRLKLNFKRLLSAYDGDEDIPMNDMINKLMRDDTKADKSQLPNICSVDWEYSLSSIFVEADTPLGRYGTRSMIALCIRDTEEASLHENYIEKELWWEKTIDYYITSKVKMNDIDL</sequence>
<reference evidence="2" key="1">
    <citation type="journal article" date="2022" name="Mol. Ecol. Resour.">
        <title>The genomes of chicory, endive, great burdock and yacon provide insights into Asteraceae palaeo-polyploidization history and plant inulin production.</title>
        <authorList>
            <person name="Fan W."/>
            <person name="Wang S."/>
            <person name="Wang H."/>
            <person name="Wang A."/>
            <person name="Jiang F."/>
            <person name="Liu H."/>
            <person name="Zhao H."/>
            <person name="Xu D."/>
            <person name="Zhang Y."/>
        </authorList>
    </citation>
    <scope>NUCLEOTIDE SEQUENCE [LARGE SCALE GENOMIC DNA]</scope>
    <source>
        <strain evidence="2">cv. Yunnan</strain>
    </source>
</reference>
<gene>
    <name evidence="1" type="ORF">L1987_42353</name>
</gene>
<proteinExistence type="predicted"/>